<name>A2F4X0_TRIV3</name>
<evidence type="ECO:0000256" key="6">
    <source>
        <dbReference type="ARBA" id="ARBA00022729"/>
    </source>
</evidence>
<dbReference type="GO" id="GO:0005886">
    <property type="term" value="C:plasma membrane"/>
    <property type="evidence" value="ECO:0007669"/>
    <property type="project" value="UniProtKB-SubCell"/>
</dbReference>
<keyword evidence="6" id="KW-0732">Signal</keyword>
<dbReference type="SMR" id="A2F4X0"/>
<keyword evidence="5" id="KW-0812">Transmembrane</keyword>
<keyword evidence="13" id="KW-1015">Disulfide bond</keyword>
<dbReference type="InterPro" id="IPR055163">
    <property type="entry name" value="ALK/LTK-like_GRD"/>
</dbReference>
<evidence type="ECO:0000256" key="14">
    <source>
        <dbReference type="ARBA" id="ARBA00023170"/>
    </source>
</evidence>
<dbReference type="EMBL" id="DS113616">
    <property type="protein sequence ID" value="EAY00035.1"/>
    <property type="molecule type" value="Genomic_DNA"/>
</dbReference>
<keyword evidence="7" id="KW-0547">Nucleotide-binding</keyword>
<feature type="domain" description="ALK/LTK-like glycine-rich" evidence="16">
    <location>
        <begin position="26"/>
        <end position="269"/>
    </location>
</feature>
<keyword evidence="15" id="KW-0325">Glycoprotein</keyword>
<keyword evidence="18" id="KW-1185">Reference proteome</keyword>
<accession>A2F4X0</accession>
<keyword evidence="14" id="KW-0675">Receptor</keyword>
<keyword evidence="3" id="KW-1003">Cell membrane</keyword>
<evidence type="ECO:0000256" key="2">
    <source>
        <dbReference type="ARBA" id="ARBA00011902"/>
    </source>
</evidence>
<evidence type="ECO:0000256" key="3">
    <source>
        <dbReference type="ARBA" id="ARBA00022475"/>
    </source>
</evidence>
<organism evidence="17 18">
    <name type="scientific">Trichomonas vaginalis (strain ATCC PRA-98 / G3)</name>
    <dbReference type="NCBI Taxonomy" id="412133"/>
    <lineage>
        <taxon>Eukaryota</taxon>
        <taxon>Metamonada</taxon>
        <taxon>Parabasalia</taxon>
        <taxon>Trichomonadida</taxon>
        <taxon>Trichomonadidae</taxon>
        <taxon>Trichomonas</taxon>
    </lineage>
</organism>
<keyword evidence="12" id="KW-0829">Tyrosine-protein kinase</keyword>
<evidence type="ECO:0000256" key="9">
    <source>
        <dbReference type="ARBA" id="ARBA00022840"/>
    </source>
</evidence>
<evidence type="ECO:0000256" key="5">
    <source>
        <dbReference type="ARBA" id="ARBA00022692"/>
    </source>
</evidence>
<evidence type="ECO:0000256" key="10">
    <source>
        <dbReference type="ARBA" id="ARBA00022989"/>
    </source>
</evidence>
<evidence type="ECO:0000313" key="17">
    <source>
        <dbReference type="EMBL" id="EAY00035.1"/>
    </source>
</evidence>
<evidence type="ECO:0000313" key="18">
    <source>
        <dbReference type="Proteomes" id="UP000001542"/>
    </source>
</evidence>
<dbReference type="GO" id="GO:0005524">
    <property type="term" value="F:ATP binding"/>
    <property type="evidence" value="ECO:0007669"/>
    <property type="project" value="UniProtKB-KW"/>
</dbReference>
<reference evidence="17" key="2">
    <citation type="journal article" date="2007" name="Science">
        <title>Draft genome sequence of the sexually transmitted pathogen Trichomonas vaginalis.</title>
        <authorList>
            <person name="Carlton J.M."/>
            <person name="Hirt R.P."/>
            <person name="Silva J.C."/>
            <person name="Delcher A.L."/>
            <person name="Schatz M."/>
            <person name="Zhao Q."/>
            <person name="Wortman J.R."/>
            <person name="Bidwell S.L."/>
            <person name="Alsmark U.C.M."/>
            <person name="Besteiro S."/>
            <person name="Sicheritz-Ponten T."/>
            <person name="Noel C.J."/>
            <person name="Dacks J.B."/>
            <person name="Foster P.G."/>
            <person name="Simillion C."/>
            <person name="Van de Peer Y."/>
            <person name="Miranda-Saavedra D."/>
            <person name="Barton G.J."/>
            <person name="Westrop G.D."/>
            <person name="Mueller S."/>
            <person name="Dessi D."/>
            <person name="Fiori P.L."/>
            <person name="Ren Q."/>
            <person name="Paulsen I."/>
            <person name="Zhang H."/>
            <person name="Bastida-Corcuera F.D."/>
            <person name="Simoes-Barbosa A."/>
            <person name="Brown M.T."/>
            <person name="Hayes R.D."/>
            <person name="Mukherjee M."/>
            <person name="Okumura C.Y."/>
            <person name="Schneider R."/>
            <person name="Smith A.J."/>
            <person name="Vanacova S."/>
            <person name="Villalvazo M."/>
            <person name="Haas B.J."/>
            <person name="Pertea M."/>
            <person name="Feldblyum T.V."/>
            <person name="Utterback T.R."/>
            <person name="Shu C.L."/>
            <person name="Osoegawa K."/>
            <person name="de Jong P.J."/>
            <person name="Hrdy I."/>
            <person name="Horvathova L."/>
            <person name="Zubacova Z."/>
            <person name="Dolezal P."/>
            <person name="Malik S.B."/>
            <person name="Logsdon J.M. Jr."/>
            <person name="Henze K."/>
            <person name="Gupta A."/>
            <person name="Wang C.C."/>
            <person name="Dunne R.L."/>
            <person name="Upcroft J.A."/>
            <person name="Upcroft P."/>
            <person name="White O."/>
            <person name="Salzberg S.L."/>
            <person name="Tang P."/>
            <person name="Chiu C.-H."/>
            <person name="Lee Y.-S."/>
            <person name="Embley T.M."/>
            <person name="Coombs G.H."/>
            <person name="Mottram J.C."/>
            <person name="Tachezy J."/>
            <person name="Fraser-Liggett C.M."/>
            <person name="Johnson P.J."/>
        </authorList>
    </citation>
    <scope>NUCLEOTIDE SEQUENCE [LARGE SCALE GENOMIC DNA]</scope>
    <source>
        <strain evidence="17">G3</strain>
    </source>
</reference>
<dbReference type="EC" id="2.7.10.1" evidence="2"/>
<dbReference type="AlphaFoldDB" id="A2F4X0"/>
<sequence>MNQSESFDFNCEVTGPSDPTPDCLPYERVLRTGKYFIELWGAQGGNTTGKVGGNGGYVSGYINLYVKTKVYIYLGEAGMTGTSIPQRLRKTFGGGGMGLYGGDCVATSGGGMSWVTINSPAIENAILKAAGGSGAAYFQNGGANYGSPGGGLIGIDGKQGYWRGTYYAFGTSGKETAAGTNSYCSECNGNFNNGGNNKGENQIGSGGGSGHFGGAAGSVYGATGGRGSSWYSVLRENGNTIARNSLMPSPFNSSEFYGNYGNGKARITFTVRWFLAC</sequence>
<gene>
    <name evidence="17" type="ORF">TVAG_345830</name>
</gene>
<comment type="subcellular location">
    <subcellularLocation>
        <location evidence="1">Cell membrane</location>
        <topology evidence="1">Single-pass type I membrane protein</topology>
    </subcellularLocation>
</comment>
<dbReference type="VEuPathDB" id="TrichDB:TVAGG3_1069540"/>
<evidence type="ECO:0000256" key="1">
    <source>
        <dbReference type="ARBA" id="ARBA00004251"/>
    </source>
</evidence>
<protein>
    <recommendedName>
        <fullName evidence="2">receptor protein-tyrosine kinase</fullName>
        <ecNumber evidence="2">2.7.10.1</ecNumber>
    </recommendedName>
</protein>
<reference evidence="17" key="1">
    <citation type="submission" date="2006-10" db="EMBL/GenBank/DDBJ databases">
        <authorList>
            <person name="Amadeo P."/>
            <person name="Zhao Q."/>
            <person name="Wortman J."/>
            <person name="Fraser-Liggett C."/>
            <person name="Carlton J."/>
        </authorList>
    </citation>
    <scope>NUCLEOTIDE SEQUENCE</scope>
    <source>
        <strain evidence="17">G3</strain>
    </source>
</reference>
<dbReference type="Proteomes" id="UP000001542">
    <property type="component" value="Unassembled WGS sequence"/>
</dbReference>
<evidence type="ECO:0000256" key="15">
    <source>
        <dbReference type="ARBA" id="ARBA00023180"/>
    </source>
</evidence>
<dbReference type="VEuPathDB" id="TrichDB:TVAG_345830"/>
<evidence type="ECO:0000256" key="4">
    <source>
        <dbReference type="ARBA" id="ARBA00022679"/>
    </source>
</evidence>
<keyword evidence="8" id="KW-0418">Kinase</keyword>
<evidence type="ECO:0000259" key="16">
    <source>
        <dbReference type="Pfam" id="PF12810"/>
    </source>
</evidence>
<dbReference type="RefSeq" id="XP_001312964.1">
    <property type="nucleotide sequence ID" value="XM_001312963.1"/>
</dbReference>
<dbReference type="GO" id="GO:0004714">
    <property type="term" value="F:transmembrane receptor protein tyrosine kinase activity"/>
    <property type="evidence" value="ECO:0007669"/>
    <property type="project" value="UniProtKB-EC"/>
</dbReference>
<dbReference type="KEGG" id="tva:4757860"/>
<evidence type="ECO:0000256" key="8">
    <source>
        <dbReference type="ARBA" id="ARBA00022777"/>
    </source>
</evidence>
<keyword evidence="10" id="KW-1133">Transmembrane helix</keyword>
<evidence type="ECO:0000256" key="11">
    <source>
        <dbReference type="ARBA" id="ARBA00023136"/>
    </source>
</evidence>
<proteinExistence type="predicted"/>
<evidence type="ECO:0000256" key="7">
    <source>
        <dbReference type="ARBA" id="ARBA00022741"/>
    </source>
</evidence>
<evidence type="ECO:0000256" key="13">
    <source>
        <dbReference type="ARBA" id="ARBA00023157"/>
    </source>
</evidence>
<dbReference type="InParanoid" id="A2F4X0"/>
<keyword evidence="11" id="KW-0472">Membrane</keyword>
<keyword evidence="9" id="KW-0067">ATP-binding</keyword>
<keyword evidence="4" id="KW-0808">Transferase</keyword>
<evidence type="ECO:0000256" key="12">
    <source>
        <dbReference type="ARBA" id="ARBA00023137"/>
    </source>
</evidence>
<dbReference type="Pfam" id="PF12810">
    <property type="entry name" value="ALK_LTK_GRD"/>
    <property type="match status" value="1"/>
</dbReference>